<dbReference type="Pfam" id="PF12650">
    <property type="entry name" value="DUF3784"/>
    <property type="match status" value="1"/>
</dbReference>
<organism evidence="2 3">
    <name type="scientific">Methanoculleus nereidis</name>
    <dbReference type="NCBI Taxonomy" id="2735141"/>
    <lineage>
        <taxon>Archaea</taxon>
        <taxon>Methanobacteriati</taxon>
        <taxon>Methanobacteriota</taxon>
        <taxon>Stenosarchaea group</taxon>
        <taxon>Methanomicrobia</taxon>
        <taxon>Methanomicrobiales</taxon>
        <taxon>Methanomicrobiaceae</taxon>
        <taxon>Methanoculleus</taxon>
    </lineage>
</organism>
<keyword evidence="1" id="KW-0472">Membrane</keyword>
<reference evidence="2 3" key="1">
    <citation type="submission" date="2020-05" db="EMBL/GenBank/DDBJ databases">
        <title>Isolation and characterization of methanoarchaea from a cold seep at offshore SW Taiwan.</title>
        <authorList>
            <person name="Chen Y.-W."/>
            <person name="Chen S.-C."/>
            <person name="Lai M.-C."/>
        </authorList>
    </citation>
    <scope>NUCLEOTIDE SEQUENCE [LARGE SCALE GENOMIC DNA]</scope>
    <source>
        <strain evidence="2 3">YWC-01</strain>
    </source>
</reference>
<keyword evidence="1" id="KW-1133">Transmembrane helix</keyword>
<proteinExistence type="predicted"/>
<dbReference type="Proteomes" id="UP001273768">
    <property type="component" value="Unassembled WGS sequence"/>
</dbReference>
<feature type="transmembrane region" description="Helical" evidence="1">
    <location>
        <begin position="46"/>
        <end position="70"/>
    </location>
</feature>
<keyword evidence="3" id="KW-1185">Reference proteome</keyword>
<feature type="transmembrane region" description="Helical" evidence="1">
    <location>
        <begin position="6"/>
        <end position="34"/>
    </location>
</feature>
<evidence type="ECO:0000313" key="2">
    <source>
        <dbReference type="EMBL" id="MDV4342881.1"/>
    </source>
</evidence>
<keyword evidence="1" id="KW-0812">Transmembrane</keyword>
<gene>
    <name evidence="2" type="ORF">HL657_06775</name>
</gene>
<comment type="caution">
    <text evidence="2">The sequence shown here is derived from an EMBL/GenBank/DDBJ whole genome shotgun (WGS) entry which is preliminary data.</text>
</comment>
<evidence type="ECO:0000256" key="1">
    <source>
        <dbReference type="SAM" id="Phobius"/>
    </source>
</evidence>
<dbReference type="RefSeq" id="WP_317296063.1">
    <property type="nucleotide sequence ID" value="NZ_JABFFQ010000004.1"/>
</dbReference>
<feature type="transmembrane region" description="Helical" evidence="1">
    <location>
        <begin position="76"/>
        <end position="96"/>
    </location>
</feature>
<dbReference type="InterPro" id="IPR017259">
    <property type="entry name" value="UCP037672"/>
</dbReference>
<name>A0ABU3Z270_9EURY</name>
<protein>
    <submittedName>
        <fullName evidence="2">DUF3784 domain-containing protein</fullName>
    </submittedName>
</protein>
<accession>A0ABU3Z270</accession>
<dbReference type="EMBL" id="JABFFQ010000004">
    <property type="protein sequence ID" value="MDV4342881.1"/>
    <property type="molecule type" value="Genomic_DNA"/>
</dbReference>
<evidence type="ECO:0000313" key="3">
    <source>
        <dbReference type="Proteomes" id="UP001273768"/>
    </source>
</evidence>
<sequence>MWIANILAGTIVLVLGIIIRAFNASGLIAGYNTASAEEKAEYDEEALTGFVGALLIAASAILLAGGLLAVAGAPGFVAGASWLLFLVVIIGGVVYLNTGDRFGNG</sequence>